<proteinExistence type="predicted"/>
<dbReference type="VEuPathDB" id="FungiDB:FUN_018353"/>
<feature type="domain" description="RecA family profile 1" evidence="3">
    <location>
        <begin position="57"/>
        <end position="311"/>
    </location>
</feature>
<keyword evidence="5" id="KW-1185">Reference proteome</keyword>
<evidence type="ECO:0000313" key="4">
    <source>
        <dbReference type="EMBL" id="PKY44628.1"/>
    </source>
</evidence>
<dbReference type="InterPro" id="IPR020588">
    <property type="entry name" value="RecA_ATP-bd"/>
</dbReference>
<dbReference type="InterPro" id="IPR013632">
    <property type="entry name" value="Rad51_C"/>
</dbReference>
<dbReference type="PROSITE" id="PS50162">
    <property type="entry name" value="RECA_2"/>
    <property type="match status" value="1"/>
</dbReference>
<dbReference type="VEuPathDB" id="FungiDB:RhiirFUN_019751"/>
<dbReference type="Pfam" id="PF08423">
    <property type="entry name" value="Rad51"/>
    <property type="match status" value="1"/>
</dbReference>
<dbReference type="GO" id="GO:0005815">
    <property type="term" value="C:microtubule organizing center"/>
    <property type="evidence" value="ECO:0007669"/>
    <property type="project" value="TreeGrafter"/>
</dbReference>
<organism evidence="4 5">
    <name type="scientific">Rhizophagus irregularis</name>
    <dbReference type="NCBI Taxonomy" id="588596"/>
    <lineage>
        <taxon>Eukaryota</taxon>
        <taxon>Fungi</taxon>
        <taxon>Fungi incertae sedis</taxon>
        <taxon>Mucoromycota</taxon>
        <taxon>Glomeromycotina</taxon>
        <taxon>Glomeromycetes</taxon>
        <taxon>Glomerales</taxon>
        <taxon>Glomeraceae</taxon>
        <taxon>Rhizophagus</taxon>
    </lineage>
</organism>
<keyword evidence="4" id="KW-0378">Hydrolase</keyword>
<dbReference type="PANTHER" id="PTHR46457:SF1">
    <property type="entry name" value="DNA REPAIR PROTEIN RAD51 HOMOLOG 4"/>
    <property type="match status" value="1"/>
</dbReference>
<dbReference type="GO" id="GO:0000724">
    <property type="term" value="P:double-strand break repair via homologous recombination"/>
    <property type="evidence" value="ECO:0007669"/>
    <property type="project" value="TreeGrafter"/>
</dbReference>
<evidence type="ECO:0000256" key="1">
    <source>
        <dbReference type="ARBA" id="ARBA00004123"/>
    </source>
</evidence>
<dbReference type="GO" id="GO:0005657">
    <property type="term" value="C:replication fork"/>
    <property type="evidence" value="ECO:0007669"/>
    <property type="project" value="TreeGrafter"/>
</dbReference>
<gene>
    <name evidence="4" type="ORF">RhiirA4_458976</name>
</gene>
<dbReference type="AlphaFoldDB" id="A0A2I1GDC7"/>
<dbReference type="GO" id="GO:0140664">
    <property type="term" value="F:ATP-dependent DNA damage sensor activity"/>
    <property type="evidence" value="ECO:0007669"/>
    <property type="project" value="InterPro"/>
</dbReference>
<comment type="caution">
    <text evidence="4">The sequence shown here is derived from an EMBL/GenBank/DDBJ whole genome shotgun (WGS) entry which is preliminary data.</text>
</comment>
<dbReference type="GO" id="GO:0003697">
    <property type="term" value="F:single-stranded DNA binding"/>
    <property type="evidence" value="ECO:0007669"/>
    <property type="project" value="TreeGrafter"/>
</dbReference>
<evidence type="ECO:0000256" key="2">
    <source>
        <dbReference type="ARBA" id="ARBA00023242"/>
    </source>
</evidence>
<dbReference type="GO" id="GO:0005524">
    <property type="term" value="F:ATP binding"/>
    <property type="evidence" value="ECO:0007669"/>
    <property type="project" value="InterPro"/>
</dbReference>
<dbReference type="InterPro" id="IPR027417">
    <property type="entry name" value="P-loop_NTPase"/>
</dbReference>
<keyword evidence="2" id="KW-0539">Nucleus</keyword>
<dbReference type="GO" id="GO:0000400">
    <property type="term" value="F:four-way junction DNA binding"/>
    <property type="evidence" value="ECO:0007669"/>
    <property type="project" value="TreeGrafter"/>
</dbReference>
<evidence type="ECO:0000259" key="3">
    <source>
        <dbReference type="PROSITE" id="PS50162"/>
    </source>
</evidence>
<dbReference type="SUPFAM" id="SSF52540">
    <property type="entry name" value="P-loop containing nucleoside triphosphate hydrolases"/>
    <property type="match status" value="1"/>
</dbReference>
<comment type="subcellular location">
    <subcellularLocation>
        <location evidence="1">Nucleus</location>
    </subcellularLocation>
</comment>
<dbReference type="GO" id="GO:0000723">
    <property type="term" value="P:telomere maintenance"/>
    <property type="evidence" value="ECO:0007669"/>
    <property type="project" value="TreeGrafter"/>
</dbReference>
<dbReference type="GO" id="GO:0042148">
    <property type="term" value="P:DNA strand invasion"/>
    <property type="evidence" value="ECO:0007669"/>
    <property type="project" value="TreeGrafter"/>
</dbReference>
<dbReference type="EMBL" id="LLXI01000335">
    <property type="protein sequence ID" value="PKY44628.1"/>
    <property type="molecule type" value="Genomic_DNA"/>
</dbReference>
<evidence type="ECO:0000313" key="5">
    <source>
        <dbReference type="Proteomes" id="UP000234323"/>
    </source>
</evidence>
<dbReference type="VEuPathDB" id="FungiDB:RhiirA1_458050"/>
<protein>
    <submittedName>
        <fullName evidence="4">P-loop containing nucleoside triphosphate hydrolase protein</fullName>
    </submittedName>
</protein>
<dbReference type="InterPro" id="IPR051988">
    <property type="entry name" value="HRR_RAD51_Paralog"/>
</dbReference>
<dbReference type="PANTHER" id="PTHR46457">
    <property type="entry name" value="DNA REPAIR PROTEIN RAD51 HOMOLOG 4"/>
    <property type="match status" value="1"/>
</dbReference>
<dbReference type="Proteomes" id="UP000234323">
    <property type="component" value="Unassembled WGS sequence"/>
</dbReference>
<dbReference type="GO" id="GO:0033063">
    <property type="term" value="C:Rad51B-Rad51C-Rad51D-XRCC2 complex"/>
    <property type="evidence" value="ECO:0007669"/>
    <property type="project" value="TreeGrafter"/>
</dbReference>
<accession>A0A2I1GDC7</accession>
<sequence>MCQRSIKKERNILFMKEDDFCSERKLSRQEFGELRHKTISCYKVLPKRGSDLLEMLQTDVLSTGCYGIDELLQGGLHPGEVTEISGETATGKTQLAFSATLTTICANKNNKVLFIDTGEEDVMNRIRIAKCFDVYAVMEFIEDLRDHLENKDKDDNVYTNVKLIIIDSFAAIFSPLLGVTQTQGLNMTLANDNINTDTSEFGEGVQHSGSAIASNPNNPISVFSSTKSKPSLGMSWTFMPDVQLYLTHCVENTIENEKSIQQNYVYTNRKEMDVTMKPKICEVHRSRNGQMGKWCIFYMGGNELFTHDDII</sequence>
<name>A0A2I1GDC7_9GLOM</name>
<reference evidence="4 5" key="1">
    <citation type="submission" date="2015-10" db="EMBL/GenBank/DDBJ databases">
        <title>Genome analyses suggest a sexual origin of heterokaryosis in a supposedly ancient asexual fungus.</title>
        <authorList>
            <person name="Ropars J."/>
            <person name="Sedzielewska K."/>
            <person name="Noel J."/>
            <person name="Charron P."/>
            <person name="Farinelli L."/>
            <person name="Marton T."/>
            <person name="Kruger M."/>
            <person name="Pelin A."/>
            <person name="Brachmann A."/>
            <person name="Corradi N."/>
        </authorList>
    </citation>
    <scope>NUCLEOTIDE SEQUENCE [LARGE SCALE GENOMIC DNA]</scope>
    <source>
        <strain evidence="4 5">A4</strain>
    </source>
</reference>
<dbReference type="GO" id="GO:0007131">
    <property type="term" value="P:reciprocal meiotic recombination"/>
    <property type="evidence" value="ECO:0007669"/>
    <property type="project" value="TreeGrafter"/>
</dbReference>
<dbReference type="Gene3D" id="3.40.50.300">
    <property type="entry name" value="P-loop containing nucleotide triphosphate hydrolases"/>
    <property type="match status" value="1"/>
</dbReference>
<dbReference type="GO" id="GO:0016787">
    <property type="term" value="F:hydrolase activity"/>
    <property type="evidence" value="ECO:0007669"/>
    <property type="project" value="UniProtKB-KW"/>
</dbReference>